<reference evidence="3" key="1">
    <citation type="submission" date="2017-02" db="UniProtKB">
        <authorList>
            <consortium name="WormBaseParasite"/>
        </authorList>
    </citation>
    <scope>IDENTIFICATION</scope>
</reference>
<keyword evidence="2" id="KW-1185">Reference proteome</keyword>
<organism evidence="3">
    <name type="scientific">Thelazia callipaeda</name>
    <name type="common">Oriental eyeworm</name>
    <name type="synonym">Parasitic nematode</name>
    <dbReference type="NCBI Taxonomy" id="103827"/>
    <lineage>
        <taxon>Eukaryota</taxon>
        <taxon>Metazoa</taxon>
        <taxon>Ecdysozoa</taxon>
        <taxon>Nematoda</taxon>
        <taxon>Chromadorea</taxon>
        <taxon>Rhabditida</taxon>
        <taxon>Spirurina</taxon>
        <taxon>Spiruromorpha</taxon>
        <taxon>Thelazioidea</taxon>
        <taxon>Thelaziidae</taxon>
        <taxon>Thelazia</taxon>
    </lineage>
</organism>
<accession>A0A0N5DAU8</accession>
<protein>
    <submittedName>
        <fullName evidence="3">FZ domain-containing protein</fullName>
    </submittedName>
</protein>
<dbReference type="WBParaSite" id="TCLT_0001030701-mRNA-1">
    <property type="protein sequence ID" value="TCLT_0001030701-mRNA-1"/>
    <property type="gene ID" value="TCLT_0001030701"/>
</dbReference>
<dbReference type="OrthoDB" id="10047996at2759"/>
<dbReference type="AlphaFoldDB" id="A0A0N5DAU8"/>
<dbReference type="EMBL" id="UYYF01005045">
    <property type="protein sequence ID" value="VDN07980.1"/>
    <property type="molecule type" value="Genomic_DNA"/>
</dbReference>
<evidence type="ECO:0000313" key="2">
    <source>
        <dbReference type="Proteomes" id="UP000276776"/>
    </source>
</evidence>
<sequence>MLDLWSVPPCINWCYYAQLACPHLATTKVVDYAGHPSFQCRDLYIPQVSAPRNKDQSKLPNYASKKKSSMPSKCACLHPCDFGELPDLAEINPELEQNRPITYSNSLSTANDEAKLKNKHELDFFPAAEHCTIRRHICGSSNYDLRDHHVVYRSSAKDVSKTNANVEMKHTVDVNNIASTSIKPSDDITIKSYSEQNQKILNNQIGYISQWWTKHRARRRFLFTDKSSMITYAISSTTTTTIKTTVTFNIITNTSTTIKTTTFTSSSGVNWRISWSTYSGNHIYTLFFFLLLLRRPPVL</sequence>
<evidence type="ECO:0000313" key="3">
    <source>
        <dbReference type="WBParaSite" id="TCLT_0001030701-mRNA-1"/>
    </source>
</evidence>
<gene>
    <name evidence="1" type="ORF">TCLT_LOCUS10296</name>
</gene>
<dbReference type="OMA" id="GYISQWW"/>
<evidence type="ECO:0000313" key="1">
    <source>
        <dbReference type="EMBL" id="VDN07980.1"/>
    </source>
</evidence>
<reference evidence="1 2" key="2">
    <citation type="submission" date="2018-11" db="EMBL/GenBank/DDBJ databases">
        <authorList>
            <consortium name="Pathogen Informatics"/>
        </authorList>
    </citation>
    <scope>NUCLEOTIDE SEQUENCE [LARGE SCALE GENOMIC DNA]</scope>
</reference>
<dbReference type="STRING" id="103827.A0A0N5DAU8"/>
<dbReference type="Proteomes" id="UP000276776">
    <property type="component" value="Unassembled WGS sequence"/>
</dbReference>
<name>A0A0N5DAU8_THECL</name>
<proteinExistence type="predicted"/>